<reference evidence="2" key="1">
    <citation type="submission" date="2016-10" db="EMBL/GenBank/DDBJ databases">
        <authorList>
            <person name="Varghese N."/>
            <person name="Submissions S."/>
        </authorList>
    </citation>
    <scope>NUCLEOTIDE SEQUENCE [LARGE SCALE GENOMIC DNA]</scope>
    <source>
        <strain evidence="2">ATCC 25963</strain>
    </source>
</reference>
<dbReference type="EMBL" id="FOMX01000017">
    <property type="protein sequence ID" value="SFE68079.1"/>
    <property type="molecule type" value="Genomic_DNA"/>
</dbReference>
<dbReference type="RefSeq" id="WP_096326608.1">
    <property type="nucleotide sequence ID" value="NZ_FOMX01000017.1"/>
</dbReference>
<protein>
    <submittedName>
        <fullName evidence="1">Uncharacterized protein</fullName>
    </submittedName>
</protein>
<gene>
    <name evidence="1" type="ORF">SAMN02745121_05160</name>
</gene>
<keyword evidence="2" id="KW-1185">Reference proteome</keyword>
<name>A0A1I2CI86_9BACT</name>
<sequence length="149" mass="16519">MAGPFRTIPERVYEYGYRNGRQMSHFLVDVTASGRDGLMHALAIAFRDLHGRVAHVAEAGEALVLFARPPRASGLDGRPWRLRQVDPPLGLAAAVALAWDWLARADDGPDEHDGPAERGWHVFNGQFGVVDGVWETFVAIEPTYIYIPK</sequence>
<dbReference type="AlphaFoldDB" id="A0A1I2CI86"/>
<evidence type="ECO:0000313" key="1">
    <source>
        <dbReference type="EMBL" id="SFE68079.1"/>
    </source>
</evidence>
<organism evidence="1 2">
    <name type="scientific">Nannocystis exedens</name>
    <dbReference type="NCBI Taxonomy" id="54"/>
    <lineage>
        <taxon>Bacteria</taxon>
        <taxon>Pseudomonadati</taxon>
        <taxon>Myxococcota</taxon>
        <taxon>Polyangia</taxon>
        <taxon>Nannocystales</taxon>
        <taxon>Nannocystaceae</taxon>
        <taxon>Nannocystis</taxon>
    </lineage>
</organism>
<evidence type="ECO:0000313" key="2">
    <source>
        <dbReference type="Proteomes" id="UP000199400"/>
    </source>
</evidence>
<dbReference type="Proteomes" id="UP000199400">
    <property type="component" value="Unassembled WGS sequence"/>
</dbReference>
<proteinExistence type="predicted"/>
<accession>A0A1I2CI86</accession>